<dbReference type="InterPro" id="IPR028366">
    <property type="entry name" value="PhoU"/>
</dbReference>
<dbReference type="PANTHER" id="PTHR42930:SF3">
    <property type="entry name" value="PHOSPHATE-SPECIFIC TRANSPORT SYSTEM ACCESSORY PROTEIN PHOU"/>
    <property type="match status" value="1"/>
</dbReference>
<dbReference type="AlphaFoldDB" id="A0A091AVU3"/>
<dbReference type="PANTHER" id="PTHR42930">
    <property type="entry name" value="PHOSPHATE-SPECIFIC TRANSPORT SYSTEM ACCESSORY PROTEIN PHOU"/>
    <property type="match status" value="1"/>
</dbReference>
<dbReference type="OrthoDB" id="9814256at2"/>
<proteinExistence type="inferred from homology"/>
<dbReference type="FunFam" id="1.20.58.220:FF:000004">
    <property type="entry name" value="Phosphate-specific transport system accessory protein PhoU"/>
    <property type="match status" value="1"/>
</dbReference>
<dbReference type="PATRIC" id="fig|1384054.3.peg.2255"/>
<dbReference type="eggNOG" id="COG0704">
    <property type="taxonomic scope" value="Bacteria"/>
</dbReference>
<evidence type="ECO:0000256" key="5">
    <source>
        <dbReference type="ARBA" id="ARBA00022490"/>
    </source>
</evidence>
<keyword evidence="4 8" id="KW-0813">Transport</keyword>
<dbReference type="GO" id="GO:0045936">
    <property type="term" value="P:negative regulation of phosphate metabolic process"/>
    <property type="evidence" value="ECO:0007669"/>
    <property type="project" value="InterPro"/>
</dbReference>
<evidence type="ECO:0000256" key="7">
    <source>
        <dbReference type="ARBA" id="ARBA00056181"/>
    </source>
</evidence>
<evidence type="ECO:0000313" key="10">
    <source>
        <dbReference type="EMBL" id="KFN44398.1"/>
    </source>
</evidence>
<dbReference type="Proteomes" id="UP000029392">
    <property type="component" value="Unassembled WGS sequence"/>
</dbReference>
<comment type="similarity">
    <text evidence="2 8">Belongs to the PhoU family.</text>
</comment>
<dbReference type="NCBIfam" id="TIGR02135">
    <property type="entry name" value="phoU_full"/>
    <property type="match status" value="1"/>
</dbReference>
<keyword evidence="5 8" id="KW-0963">Cytoplasm</keyword>
<dbReference type="InterPro" id="IPR038078">
    <property type="entry name" value="PhoU-like_sf"/>
</dbReference>
<gene>
    <name evidence="10" type="ORF">N790_10490</name>
</gene>
<feature type="domain" description="PhoU" evidence="9">
    <location>
        <begin position="23"/>
        <end position="110"/>
    </location>
</feature>
<sequence>MSPTHDHIVKSYDSELKRLDGEIQRMGQIAVAQLDAAIDVLQRRDSQAAMRVVANDDAIDALEHEVSHDVLRLLALRQPMARDLREVYAALRISADIERIGDYAANVAKRSMVLNQSAPVSAARGLPALAKLANGLVAEALEAYRLRDADKAMAVRSRDVELDAEYTGLFRELLTYMAEDPRQITACTHLLFAAKNIERIGDHATNIAENTWFLVHGEPPADERQKADLTSQ</sequence>
<evidence type="ECO:0000256" key="1">
    <source>
        <dbReference type="ARBA" id="ARBA00004496"/>
    </source>
</evidence>
<dbReference type="InterPro" id="IPR026022">
    <property type="entry name" value="PhoU_dom"/>
</dbReference>
<evidence type="ECO:0000256" key="2">
    <source>
        <dbReference type="ARBA" id="ARBA00008107"/>
    </source>
</evidence>
<evidence type="ECO:0000256" key="8">
    <source>
        <dbReference type="PIRNR" id="PIRNR003107"/>
    </source>
</evidence>
<organism evidence="10 11">
    <name type="scientific">Arenimonas malthae CC-JY-1</name>
    <dbReference type="NCBI Taxonomy" id="1384054"/>
    <lineage>
        <taxon>Bacteria</taxon>
        <taxon>Pseudomonadati</taxon>
        <taxon>Pseudomonadota</taxon>
        <taxon>Gammaproteobacteria</taxon>
        <taxon>Lysobacterales</taxon>
        <taxon>Lysobacteraceae</taxon>
        <taxon>Arenimonas</taxon>
    </lineage>
</organism>
<dbReference type="Gene3D" id="1.20.58.220">
    <property type="entry name" value="Phosphate transport system protein phou homolog 2, domain 2"/>
    <property type="match status" value="1"/>
</dbReference>
<evidence type="ECO:0000256" key="4">
    <source>
        <dbReference type="ARBA" id="ARBA00022448"/>
    </source>
</evidence>
<comment type="function">
    <text evidence="7 8">Plays a role in the regulation of phosphate uptake.</text>
</comment>
<evidence type="ECO:0000313" key="11">
    <source>
        <dbReference type="Proteomes" id="UP000029392"/>
    </source>
</evidence>
<dbReference type="PIRSF" id="PIRSF003107">
    <property type="entry name" value="PhoU"/>
    <property type="match status" value="1"/>
</dbReference>
<keyword evidence="11" id="KW-1185">Reference proteome</keyword>
<name>A0A091AVU3_9GAMM</name>
<comment type="subcellular location">
    <subcellularLocation>
        <location evidence="1 8">Cytoplasm</location>
    </subcellularLocation>
</comment>
<accession>A0A091AVU3</accession>
<feature type="domain" description="PhoU" evidence="9">
    <location>
        <begin position="129"/>
        <end position="210"/>
    </location>
</feature>
<dbReference type="RefSeq" id="WP_043804512.1">
    <property type="nucleotide sequence ID" value="NZ_AVCH01000187.1"/>
</dbReference>
<dbReference type="Pfam" id="PF01895">
    <property type="entry name" value="PhoU"/>
    <property type="match status" value="2"/>
</dbReference>
<dbReference type="GO" id="GO:0006817">
    <property type="term" value="P:phosphate ion transport"/>
    <property type="evidence" value="ECO:0007669"/>
    <property type="project" value="UniProtKB-KW"/>
</dbReference>
<keyword evidence="6 8" id="KW-0592">Phosphate transport</keyword>
<dbReference type="GO" id="GO:0030643">
    <property type="term" value="P:intracellular phosphate ion homeostasis"/>
    <property type="evidence" value="ECO:0007669"/>
    <property type="project" value="InterPro"/>
</dbReference>
<protein>
    <recommendedName>
        <fullName evidence="8">Phosphate-specific transport system accessory protein PhoU</fullName>
    </recommendedName>
</protein>
<dbReference type="GO" id="GO:0005737">
    <property type="term" value="C:cytoplasm"/>
    <property type="evidence" value="ECO:0007669"/>
    <property type="project" value="UniProtKB-SubCell"/>
</dbReference>
<reference evidence="10 11" key="1">
    <citation type="submission" date="2013-09" db="EMBL/GenBank/DDBJ databases">
        <title>Genome sequencing of Arenimonas malthae.</title>
        <authorList>
            <person name="Chen F."/>
            <person name="Wang G."/>
        </authorList>
    </citation>
    <scope>NUCLEOTIDE SEQUENCE [LARGE SCALE GENOMIC DNA]</scope>
    <source>
        <strain evidence="10 11">CC-JY-1</strain>
    </source>
</reference>
<dbReference type="STRING" id="1384054.N790_10490"/>
<evidence type="ECO:0000259" key="9">
    <source>
        <dbReference type="Pfam" id="PF01895"/>
    </source>
</evidence>
<evidence type="ECO:0000256" key="3">
    <source>
        <dbReference type="ARBA" id="ARBA00011738"/>
    </source>
</evidence>
<comment type="subunit">
    <text evidence="3 8">Homodimer.</text>
</comment>
<comment type="caution">
    <text evidence="10">The sequence shown here is derived from an EMBL/GenBank/DDBJ whole genome shotgun (WGS) entry which is preliminary data.</text>
</comment>
<evidence type="ECO:0000256" key="6">
    <source>
        <dbReference type="ARBA" id="ARBA00022592"/>
    </source>
</evidence>
<dbReference type="EMBL" id="AVCH01000187">
    <property type="protein sequence ID" value="KFN44398.1"/>
    <property type="molecule type" value="Genomic_DNA"/>
</dbReference>
<dbReference type="SUPFAM" id="SSF109755">
    <property type="entry name" value="PhoU-like"/>
    <property type="match status" value="1"/>
</dbReference>